<protein>
    <submittedName>
        <fullName evidence="1">Uncharacterized protein</fullName>
    </submittedName>
</protein>
<keyword evidence="2" id="KW-1185">Reference proteome</keyword>
<sequence>MDSQKDVLPGSPVYSGSCLNQKNFDENESCTSLQSTILAGQLSFSDETPASPRKKSLTTVEEDDDENDQNPLDLNLDAISDDEVFYECADAAPVPEHIPNKNRLDSEEYRVSATATKIDAVEDGCSSNLCPLSAFVSSVSTAFVTGEQGTISPSKLSGSSLYYKSHQNLVPNADSGIGDDKTSYMLFLDIQNMKSYPQSTPKFPDDVDFSSGLAAATCTSSIYSSLTQPCDTGTVAAVTMSVASDKDVGESDSKMVDKLKSMSIHSASTMLIEGPRSRSRLAASSSSPTIGLRLDSPSNTSMNSSSTKSSTRPRRNIISFNTSRKSGICNSSTARLSVTSLKNRNQRRSSGSSTSSASVRPCSADSLSGSSNVSASSSSLRSSTSDRSLKNPCSPISNRLPQSPYITKRKYGPPRSKLVPQLAKFYEQKSRSASSPASSISSRSSRQRSGLNQSRGISYTVSSNNPRKITFHVFPEVKLRRSSPRKAFVKAPSTPYKARKLQQEITSPASKTLLKQLNSTSSKSRIPVHIESARKRAVRAGSVVSGASRTYNVSNIAAKNHPVAGGCQIMKETDDVIANAVAKLKPVYGVPFRQRLKSANSSVVLSSRRTPTKKSPEINQSSIVKRRSPGLVSSPIKSVRSLRKIFSPAAGTRKSPAKRPNNGPMTATGLKNSAIKSRSSKKIVPNTKTTPIPRIIITNFI</sequence>
<gene>
    <name evidence="1" type="ORF">QAD02_015335</name>
</gene>
<name>A0ACC2P8Y5_9HYME</name>
<accession>A0ACC2P8Y5</accession>
<organism evidence="1 2">
    <name type="scientific">Eretmocerus hayati</name>
    <dbReference type="NCBI Taxonomy" id="131215"/>
    <lineage>
        <taxon>Eukaryota</taxon>
        <taxon>Metazoa</taxon>
        <taxon>Ecdysozoa</taxon>
        <taxon>Arthropoda</taxon>
        <taxon>Hexapoda</taxon>
        <taxon>Insecta</taxon>
        <taxon>Pterygota</taxon>
        <taxon>Neoptera</taxon>
        <taxon>Endopterygota</taxon>
        <taxon>Hymenoptera</taxon>
        <taxon>Apocrita</taxon>
        <taxon>Proctotrupomorpha</taxon>
        <taxon>Chalcidoidea</taxon>
        <taxon>Aphelinidae</taxon>
        <taxon>Aphelininae</taxon>
        <taxon>Eretmocerus</taxon>
    </lineage>
</organism>
<evidence type="ECO:0000313" key="1">
    <source>
        <dbReference type="EMBL" id="KAJ8679548.1"/>
    </source>
</evidence>
<reference evidence="1" key="1">
    <citation type="submission" date="2023-04" db="EMBL/GenBank/DDBJ databases">
        <title>A chromosome-level genome assembly of the parasitoid wasp Eretmocerus hayati.</title>
        <authorList>
            <person name="Zhong Y."/>
            <person name="Liu S."/>
            <person name="Liu Y."/>
        </authorList>
    </citation>
    <scope>NUCLEOTIDE SEQUENCE</scope>
    <source>
        <strain evidence="1">ZJU_SS_LIU_2023</strain>
    </source>
</reference>
<dbReference type="EMBL" id="CM056742">
    <property type="protein sequence ID" value="KAJ8679548.1"/>
    <property type="molecule type" value="Genomic_DNA"/>
</dbReference>
<comment type="caution">
    <text evidence="1">The sequence shown here is derived from an EMBL/GenBank/DDBJ whole genome shotgun (WGS) entry which is preliminary data.</text>
</comment>
<proteinExistence type="predicted"/>
<evidence type="ECO:0000313" key="2">
    <source>
        <dbReference type="Proteomes" id="UP001239111"/>
    </source>
</evidence>
<dbReference type="Proteomes" id="UP001239111">
    <property type="component" value="Chromosome 2"/>
</dbReference>